<name>A0ABT2UW68_9FIRM</name>
<dbReference type="EMBL" id="JAOQJF010000004">
    <property type="protein sequence ID" value="MCU6798888.1"/>
    <property type="molecule type" value="Genomic_DNA"/>
</dbReference>
<gene>
    <name evidence="1" type="ORF">OCV69_02880</name>
</gene>
<organism evidence="1 2">
    <name type="scientific">Alitiscatomonas aceti</name>
    <dbReference type="NCBI Taxonomy" id="2981724"/>
    <lineage>
        <taxon>Bacteria</taxon>
        <taxon>Bacillati</taxon>
        <taxon>Bacillota</taxon>
        <taxon>Clostridia</taxon>
        <taxon>Lachnospirales</taxon>
        <taxon>Lachnospiraceae</taxon>
        <taxon>Alitiscatomonas</taxon>
    </lineage>
</organism>
<evidence type="ECO:0000313" key="2">
    <source>
        <dbReference type="Proteomes" id="UP001652395"/>
    </source>
</evidence>
<protein>
    <submittedName>
        <fullName evidence="1">Uncharacterized protein</fullName>
    </submittedName>
</protein>
<evidence type="ECO:0000313" key="1">
    <source>
        <dbReference type="EMBL" id="MCU6798888.1"/>
    </source>
</evidence>
<dbReference type="RefSeq" id="WP_158357564.1">
    <property type="nucleotide sequence ID" value="NZ_JAOQJF010000004.1"/>
</dbReference>
<comment type="caution">
    <text evidence="1">The sequence shown here is derived from an EMBL/GenBank/DDBJ whole genome shotgun (WGS) entry which is preliminary data.</text>
</comment>
<accession>A0ABT2UW68</accession>
<proteinExistence type="predicted"/>
<keyword evidence="2" id="KW-1185">Reference proteome</keyword>
<dbReference type="Proteomes" id="UP001652395">
    <property type="component" value="Unassembled WGS sequence"/>
</dbReference>
<reference evidence="1 2" key="1">
    <citation type="journal article" date="2021" name="ISME Commun">
        <title>Automated analysis of genomic sequences facilitates high-throughput and comprehensive description of bacteria.</title>
        <authorList>
            <person name="Hitch T.C.A."/>
        </authorList>
    </citation>
    <scope>NUCLEOTIDE SEQUENCE [LARGE SCALE GENOMIC DNA]</scope>
    <source>
        <strain evidence="2">f_CCE</strain>
    </source>
</reference>
<sequence>MGYYITSEDDFSHTLIGGAAQNITLNSKITLEQYTRILFLNYPGSNDGALLAIAPGDKIITAFRNNGVWEEKSSQFIATKSDLFSNLIKVTDIHNIRKSCLFRAEYGAANTPTKNVGYIGLSVYVDRTWHFVICSPYSGGKLFFDSVNTSGSWIGWKEIAFK</sequence>